<feature type="region of interest" description="Disordered" evidence="1">
    <location>
        <begin position="19"/>
        <end position="119"/>
    </location>
</feature>
<accession>A0AAV9HYU5</accession>
<proteinExistence type="predicted"/>
<organism evidence="2 3">
    <name type="scientific">Cladorrhinum samala</name>
    <dbReference type="NCBI Taxonomy" id="585594"/>
    <lineage>
        <taxon>Eukaryota</taxon>
        <taxon>Fungi</taxon>
        <taxon>Dikarya</taxon>
        <taxon>Ascomycota</taxon>
        <taxon>Pezizomycotina</taxon>
        <taxon>Sordariomycetes</taxon>
        <taxon>Sordariomycetidae</taxon>
        <taxon>Sordariales</taxon>
        <taxon>Podosporaceae</taxon>
        <taxon>Cladorrhinum</taxon>
    </lineage>
</organism>
<comment type="caution">
    <text evidence="2">The sequence shown here is derived from an EMBL/GenBank/DDBJ whole genome shotgun (WGS) entry which is preliminary data.</text>
</comment>
<gene>
    <name evidence="2" type="ORF">QBC42DRAFT_260064</name>
</gene>
<evidence type="ECO:0000313" key="3">
    <source>
        <dbReference type="Proteomes" id="UP001321749"/>
    </source>
</evidence>
<name>A0AAV9HYU5_9PEZI</name>
<protein>
    <submittedName>
        <fullName evidence="2">Uncharacterized protein</fullName>
    </submittedName>
</protein>
<evidence type="ECO:0000313" key="2">
    <source>
        <dbReference type="EMBL" id="KAK4465911.1"/>
    </source>
</evidence>
<feature type="compositionally biased region" description="Basic and acidic residues" evidence="1">
    <location>
        <begin position="80"/>
        <end position="119"/>
    </location>
</feature>
<dbReference type="EMBL" id="MU864935">
    <property type="protein sequence ID" value="KAK4465911.1"/>
    <property type="molecule type" value="Genomic_DNA"/>
</dbReference>
<sequence length="119" mass="13403">MSARTLFRSSAAIAARQQTSLGSSILRKQPFSQTAMASLKESNSADPNPDEYERHKHDSINKAKSGQGQWKPELASNSEENIRADRLHHGSSKEDMKKLQEETKHQPEKNVRSGEQMKQ</sequence>
<feature type="compositionally biased region" description="Polar residues" evidence="1">
    <location>
        <begin position="30"/>
        <end position="46"/>
    </location>
</feature>
<dbReference type="Proteomes" id="UP001321749">
    <property type="component" value="Unassembled WGS sequence"/>
</dbReference>
<dbReference type="AlphaFoldDB" id="A0AAV9HYU5"/>
<feature type="compositionally biased region" description="Basic and acidic residues" evidence="1">
    <location>
        <begin position="51"/>
        <end position="61"/>
    </location>
</feature>
<evidence type="ECO:0000256" key="1">
    <source>
        <dbReference type="SAM" id="MobiDB-lite"/>
    </source>
</evidence>
<reference evidence="2" key="2">
    <citation type="submission" date="2023-06" db="EMBL/GenBank/DDBJ databases">
        <authorList>
            <consortium name="Lawrence Berkeley National Laboratory"/>
            <person name="Mondo S.J."/>
            <person name="Hensen N."/>
            <person name="Bonometti L."/>
            <person name="Westerberg I."/>
            <person name="Brannstrom I.O."/>
            <person name="Guillou S."/>
            <person name="Cros-Aarteil S."/>
            <person name="Calhoun S."/>
            <person name="Haridas S."/>
            <person name="Kuo A."/>
            <person name="Pangilinan J."/>
            <person name="Riley R."/>
            <person name="Labutti K."/>
            <person name="Andreopoulos B."/>
            <person name="Lipzen A."/>
            <person name="Chen C."/>
            <person name="Yanf M."/>
            <person name="Daum C."/>
            <person name="Ng V."/>
            <person name="Clum A."/>
            <person name="Steindorff A."/>
            <person name="Ohm R."/>
            <person name="Martin F."/>
            <person name="Silar P."/>
            <person name="Natvig D."/>
            <person name="Lalanne C."/>
            <person name="Gautier V."/>
            <person name="Ament-Velasquez S.L."/>
            <person name="Kruys A."/>
            <person name="Hutchinson M.I."/>
            <person name="Powell A.J."/>
            <person name="Barry K."/>
            <person name="Miller A.N."/>
            <person name="Grigoriev I.V."/>
            <person name="Debuchy R."/>
            <person name="Gladieux P."/>
            <person name="Thoren M.H."/>
            <person name="Johannesson H."/>
        </authorList>
    </citation>
    <scope>NUCLEOTIDE SEQUENCE</scope>
    <source>
        <strain evidence="2">PSN324</strain>
    </source>
</reference>
<keyword evidence="3" id="KW-1185">Reference proteome</keyword>
<reference evidence="2" key="1">
    <citation type="journal article" date="2023" name="Mol. Phylogenet. Evol.">
        <title>Genome-scale phylogeny and comparative genomics of the fungal order Sordariales.</title>
        <authorList>
            <person name="Hensen N."/>
            <person name="Bonometti L."/>
            <person name="Westerberg I."/>
            <person name="Brannstrom I.O."/>
            <person name="Guillou S."/>
            <person name="Cros-Aarteil S."/>
            <person name="Calhoun S."/>
            <person name="Haridas S."/>
            <person name="Kuo A."/>
            <person name="Mondo S."/>
            <person name="Pangilinan J."/>
            <person name="Riley R."/>
            <person name="LaButti K."/>
            <person name="Andreopoulos B."/>
            <person name="Lipzen A."/>
            <person name="Chen C."/>
            <person name="Yan M."/>
            <person name="Daum C."/>
            <person name="Ng V."/>
            <person name="Clum A."/>
            <person name="Steindorff A."/>
            <person name="Ohm R.A."/>
            <person name="Martin F."/>
            <person name="Silar P."/>
            <person name="Natvig D.O."/>
            <person name="Lalanne C."/>
            <person name="Gautier V."/>
            <person name="Ament-Velasquez S.L."/>
            <person name="Kruys A."/>
            <person name="Hutchinson M.I."/>
            <person name="Powell A.J."/>
            <person name="Barry K."/>
            <person name="Miller A.N."/>
            <person name="Grigoriev I.V."/>
            <person name="Debuchy R."/>
            <person name="Gladieux P."/>
            <person name="Hiltunen Thoren M."/>
            <person name="Johannesson H."/>
        </authorList>
    </citation>
    <scope>NUCLEOTIDE SEQUENCE</scope>
    <source>
        <strain evidence="2">PSN324</strain>
    </source>
</reference>